<dbReference type="InterPro" id="IPR013324">
    <property type="entry name" value="RNA_pol_sigma_r3/r4-like"/>
</dbReference>
<dbReference type="NCBIfam" id="TIGR02937">
    <property type="entry name" value="sigma70-ECF"/>
    <property type="match status" value="1"/>
</dbReference>
<dbReference type="PANTHER" id="PTHR43133:SF51">
    <property type="entry name" value="RNA POLYMERASE SIGMA FACTOR"/>
    <property type="match status" value="1"/>
</dbReference>
<dbReference type="Gene3D" id="1.10.10.10">
    <property type="entry name" value="Winged helix-like DNA-binding domain superfamily/Winged helix DNA-binding domain"/>
    <property type="match status" value="1"/>
</dbReference>
<dbReference type="InterPro" id="IPR007627">
    <property type="entry name" value="RNA_pol_sigma70_r2"/>
</dbReference>
<keyword evidence="2" id="KW-0805">Transcription regulation</keyword>
<dbReference type="Proteomes" id="UP001207930">
    <property type="component" value="Unassembled WGS sequence"/>
</dbReference>
<evidence type="ECO:0000256" key="4">
    <source>
        <dbReference type="ARBA" id="ARBA00023163"/>
    </source>
</evidence>
<keyword evidence="3" id="KW-0731">Sigma factor</keyword>
<dbReference type="Pfam" id="PF04542">
    <property type="entry name" value="Sigma70_r2"/>
    <property type="match status" value="1"/>
</dbReference>
<dbReference type="PANTHER" id="PTHR43133">
    <property type="entry name" value="RNA POLYMERASE ECF-TYPE SIGMA FACTO"/>
    <property type="match status" value="1"/>
</dbReference>
<name>A0ABT3FMD9_9BACT</name>
<gene>
    <name evidence="6" type="ORF">OKA04_07720</name>
</gene>
<comment type="similarity">
    <text evidence="1">Belongs to the sigma-70 factor family. ECF subfamily.</text>
</comment>
<evidence type="ECO:0000313" key="6">
    <source>
        <dbReference type="EMBL" id="MCW1884617.1"/>
    </source>
</evidence>
<dbReference type="InterPro" id="IPR014331">
    <property type="entry name" value="RNA_pol_sigma70_ECF_RHOBA"/>
</dbReference>
<keyword evidence="7" id="KW-1185">Reference proteome</keyword>
<dbReference type="NCBIfam" id="TIGR02989">
    <property type="entry name" value="Sig-70_gvs1"/>
    <property type="match status" value="1"/>
</dbReference>
<dbReference type="InterPro" id="IPR014284">
    <property type="entry name" value="RNA_pol_sigma-70_dom"/>
</dbReference>
<organism evidence="6 7">
    <name type="scientific">Luteolibacter flavescens</name>
    <dbReference type="NCBI Taxonomy" id="1859460"/>
    <lineage>
        <taxon>Bacteria</taxon>
        <taxon>Pseudomonadati</taxon>
        <taxon>Verrucomicrobiota</taxon>
        <taxon>Verrucomicrobiia</taxon>
        <taxon>Verrucomicrobiales</taxon>
        <taxon>Verrucomicrobiaceae</taxon>
        <taxon>Luteolibacter</taxon>
    </lineage>
</organism>
<sequence>MLSRAEPRDDPQDDSAFAAEIDALRVPLRGYVMSILPHHAACDDVVQETSVFLWERRDERDDDTNLKAWAFKVAWFKAMAWRRDQQREKTVSFSEDTLHEISTAAESLSEDATERLHALRSCLSRLSPEEVKLLRLRYVDGGSLTSHAHEQQMKPARVQKTISRLRLALRHCIETKLSRA</sequence>
<dbReference type="SUPFAM" id="SSF88659">
    <property type="entry name" value="Sigma3 and sigma4 domains of RNA polymerase sigma factors"/>
    <property type="match status" value="1"/>
</dbReference>
<comment type="caution">
    <text evidence="6">The sequence shown here is derived from an EMBL/GenBank/DDBJ whole genome shotgun (WGS) entry which is preliminary data.</text>
</comment>
<dbReference type="SUPFAM" id="SSF88946">
    <property type="entry name" value="Sigma2 domain of RNA polymerase sigma factors"/>
    <property type="match status" value="1"/>
</dbReference>
<reference evidence="6 7" key="1">
    <citation type="submission" date="2022-10" db="EMBL/GenBank/DDBJ databases">
        <title>Luteolibacter flavescens strain MCCC 1K03193, whole genome shotgun sequencing project.</title>
        <authorList>
            <person name="Zhao G."/>
            <person name="Shen L."/>
        </authorList>
    </citation>
    <scope>NUCLEOTIDE SEQUENCE [LARGE SCALE GENOMIC DNA]</scope>
    <source>
        <strain evidence="6 7">MCCC 1K03193</strain>
    </source>
</reference>
<evidence type="ECO:0000313" key="7">
    <source>
        <dbReference type="Proteomes" id="UP001207930"/>
    </source>
</evidence>
<keyword evidence="4" id="KW-0804">Transcription</keyword>
<evidence type="ECO:0000259" key="5">
    <source>
        <dbReference type="Pfam" id="PF04542"/>
    </source>
</evidence>
<accession>A0ABT3FMD9</accession>
<feature type="domain" description="RNA polymerase sigma-70 region 2" evidence="5">
    <location>
        <begin position="24"/>
        <end position="87"/>
    </location>
</feature>
<dbReference type="InterPro" id="IPR036388">
    <property type="entry name" value="WH-like_DNA-bd_sf"/>
</dbReference>
<evidence type="ECO:0000256" key="3">
    <source>
        <dbReference type="ARBA" id="ARBA00023082"/>
    </source>
</evidence>
<dbReference type="RefSeq" id="WP_264500574.1">
    <property type="nucleotide sequence ID" value="NZ_JAPDDS010000003.1"/>
</dbReference>
<proteinExistence type="inferred from homology"/>
<dbReference type="InterPro" id="IPR013325">
    <property type="entry name" value="RNA_pol_sigma_r2"/>
</dbReference>
<protein>
    <submittedName>
        <fullName evidence="6">Sigma-70 family RNA polymerase sigma factor</fullName>
    </submittedName>
</protein>
<evidence type="ECO:0000256" key="1">
    <source>
        <dbReference type="ARBA" id="ARBA00010641"/>
    </source>
</evidence>
<dbReference type="Gene3D" id="1.10.1740.10">
    <property type="match status" value="1"/>
</dbReference>
<dbReference type="EMBL" id="JAPDDS010000003">
    <property type="protein sequence ID" value="MCW1884617.1"/>
    <property type="molecule type" value="Genomic_DNA"/>
</dbReference>
<dbReference type="InterPro" id="IPR039425">
    <property type="entry name" value="RNA_pol_sigma-70-like"/>
</dbReference>
<evidence type="ECO:0000256" key="2">
    <source>
        <dbReference type="ARBA" id="ARBA00023015"/>
    </source>
</evidence>